<evidence type="ECO:0000313" key="3">
    <source>
        <dbReference type="EMBL" id="NUU74344.1"/>
    </source>
</evidence>
<dbReference type="Gene3D" id="1.50.10.10">
    <property type="match status" value="1"/>
</dbReference>
<dbReference type="PANTHER" id="PTHR34987:SF4">
    <property type="entry name" value="ALPHA-L-RHAMNOSIDASE C-TERMINAL DOMAIN-CONTAINING PROTEIN"/>
    <property type="match status" value="1"/>
</dbReference>
<evidence type="ECO:0000259" key="1">
    <source>
        <dbReference type="Pfam" id="PF17389"/>
    </source>
</evidence>
<dbReference type="Proteomes" id="UP000526125">
    <property type="component" value="Unassembled WGS sequence"/>
</dbReference>
<dbReference type="AlphaFoldDB" id="A0A7Y6BUS3"/>
<dbReference type="InterPro" id="IPR012341">
    <property type="entry name" value="6hp_glycosidase-like_sf"/>
</dbReference>
<sequence>MNENMINRTWLDKAKQLAPELHQQKVYPERIVNVAPYESAFQGWGVDPLGSASQLYDQILKKGDSITLDFGTHHVGYLTLSLQNVRSNADAPLRLKLTFGEMPCEVGEDFKEYKGWLSRSWLQDEIINVDVLPGTITMDRRYAFRYLKIDVLETSIRYDVRFTDLYCTTVTSADLALVPPLREGIDQDMANIDRVAVQTLRDCMQTVFEDGPKRDRRLWIGDLRLQALVNYETFGYNDLVKRCLYLFAGTRLEGGKVGGCLYEHPEPYVDDIYLYDYALFFIATLYDYYEATGDRDTLEELWPVAYEQIHISLARLDEHGLVQDDDTWYCFLDWHDELNKQAGAQAVLIYNMRRALKIANDLGKSEHEAWIRVQIQRAMNATLSYLWDEEQEYFISGEARQVSWASQVWMILAEVVDAPIARKLLERLEHNGNAIGMTTPYMVHHYVDALVLCGEREKAMEQIRKYWGGMLKDGADTFWELYDPGDKTFSPYGSNLVNSYCHAWSCTPSYFIRRYFS</sequence>
<evidence type="ECO:0000259" key="2">
    <source>
        <dbReference type="Pfam" id="PF21104"/>
    </source>
</evidence>
<gene>
    <name evidence="3" type="ORF">HP552_03565</name>
</gene>
<reference evidence="3 4" key="1">
    <citation type="submission" date="2020-05" db="EMBL/GenBank/DDBJ databases">
        <title>Genome Sequencing of Type Strains.</title>
        <authorList>
            <person name="Lemaire J.F."/>
            <person name="Inderbitzin P."/>
            <person name="Gregorio O.A."/>
            <person name="Collins S.B."/>
            <person name="Wespe N."/>
            <person name="Knight-Connoni V."/>
        </authorList>
    </citation>
    <scope>NUCLEOTIDE SEQUENCE [LARGE SCALE GENOMIC DNA]</scope>
    <source>
        <strain evidence="3 4">LMG 21957</strain>
    </source>
</reference>
<keyword evidence="3" id="KW-0378">Hydrolase</keyword>
<dbReference type="InterPro" id="IPR008928">
    <property type="entry name" value="6-hairpin_glycosidase_sf"/>
</dbReference>
<accession>A0A7Y6BUS3</accession>
<dbReference type="Pfam" id="PF21104">
    <property type="entry name" value="Glyco_hydro_78_N"/>
    <property type="match status" value="1"/>
</dbReference>
<feature type="domain" description="Glycosyl hydrolase family 78 alpha-rhamnosidase N-terminal" evidence="2">
    <location>
        <begin position="28"/>
        <end position="169"/>
    </location>
</feature>
<keyword evidence="4" id="KW-1185">Reference proteome</keyword>
<dbReference type="InterPro" id="IPR035396">
    <property type="entry name" value="Bac_rhamnosid6H"/>
</dbReference>
<dbReference type="GO" id="GO:0005975">
    <property type="term" value="P:carbohydrate metabolic process"/>
    <property type="evidence" value="ECO:0007669"/>
    <property type="project" value="InterPro"/>
</dbReference>
<dbReference type="InterPro" id="IPR049164">
    <property type="entry name" value="Glyco_hydro_78_N"/>
</dbReference>
<comment type="caution">
    <text evidence="3">The sequence shown here is derived from an EMBL/GenBank/DDBJ whole genome shotgun (WGS) entry which is preliminary data.</text>
</comment>
<dbReference type="PANTHER" id="PTHR34987">
    <property type="entry name" value="C, PUTATIVE (AFU_ORTHOLOGUE AFUA_3G02880)-RELATED"/>
    <property type="match status" value="1"/>
</dbReference>
<dbReference type="SUPFAM" id="SSF48208">
    <property type="entry name" value="Six-hairpin glycosidases"/>
    <property type="match status" value="1"/>
</dbReference>
<dbReference type="EMBL" id="JABMCB010000142">
    <property type="protein sequence ID" value="NUU74344.1"/>
    <property type="molecule type" value="Genomic_DNA"/>
</dbReference>
<feature type="domain" description="Alpha-L-rhamnosidase six-hairpin glycosidase" evidence="1">
    <location>
        <begin position="187"/>
        <end position="514"/>
    </location>
</feature>
<dbReference type="RefSeq" id="WP_175394267.1">
    <property type="nucleotide sequence ID" value="NZ_JABMCB010000142.1"/>
</dbReference>
<evidence type="ECO:0000313" key="4">
    <source>
        <dbReference type="Proteomes" id="UP000526125"/>
    </source>
</evidence>
<organism evidence="3 4">
    <name type="scientific">Paenibacillus xylanilyticus</name>
    <dbReference type="NCBI Taxonomy" id="248903"/>
    <lineage>
        <taxon>Bacteria</taxon>
        <taxon>Bacillati</taxon>
        <taxon>Bacillota</taxon>
        <taxon>Bacilli</taxon>
        <taxon>Bacillales</taxon>
        <taxon>Paenibacillaceae</taxon>
        <taxon>Paenibacillus</taxon>
    </lineage>
</organism>
<protein>
    <submittedName>
        <fullName evidence="3">Sugar hydrolase</fullName>
    </submittedName>
</protein>
<name>A0A7Y6BUS3_9BACL</name>
<dbReference type="GO" id="GO:0016787">
    <property type="term" value="F:hydrolase activity"/>
    <property type="evidence" value="ECO:0007669"/>
    <property type="project" value="UniProtKB-KW"/>
</dbReference>
<dbReference type="Pfam" id="PF17389">
    <property type="entry name" value="Bac_rhamnosid6H"/>
    <property type="match status" value="1"/>
</dbReference>
<proteinExistence type="predicted"/>